<keyword evidence="2" id="KW-0238">DNA-binding</keyword>
<protein>
    <submittedName>
        <fullName evidence="5">ArsR family transcriptional regulator</fullName>
    </submittedName>
</protein>
<dbReference type="InterPro" id="IPR051011">
    <property type="entry name" value="Metal_resp_trans_reg"/>
</dbReference>
<proteinExistence type="predicted"/>
<dbReference type="InterPro" id="IPR036388">
    <property type="entry name" value="WH-like_DNA-bd_sf"/>
</dbReference>
<dbReference type="PROSITE" id="PS50987">
    <property type="entry name" value="HTH_ARSR_2"/>
    <property type="match status" value="1"/>
</dbReference>
<dbReference type="GO" id="GO:0003700">
    <property type="term" value="F:DNA-binding transcription factor activity"/>
    <property type="evidence" value="ECO:0007669"/>
    <property type="project" value="InterPro"/>
</dbReference>
<dbReference type="RefSeq" id="WP_059176755.1">
    <property type="nucleotide sequence ID" value="NZ_BCNO01000002.1"/>
</dbReference>
<dbReference type="Proteomes" id="UP000054976">
    <property type="component" value="Unassembled WGS sequence"/>
</dbReference>
<evidence type="ECO:0000256" key="1">
    <source>
        <dbReference type="ARBA" id="ARBA00023015"/>
    </source>
</evidence>
<gene>
    <name evidence="5" type="ORF">TAGGR_2202</name>
</gene>
<keyword evidence="3" id="KW-0804">Transcription</keyword>
<dbReference type="Pfam" id="PF01022">
    <property type="entry name" value="HTH_5"/>
    <property type="match status" value="1"/>
</dbReference>
<keyword evidence="6" id="KW-1185">Reference proteome</keyword>
<dbReference type="SUPFAM" id="SSF46785">
    <property type="entry name" value="Winged helix' DNA-binding domain"/>
    <property type="match status" value="1"/>
</dbReference>
<dbReference type="CDD" id="cd00090">
    <property type="entry name" value="HTH_ARSR"/>
    <property type="match status" value="1"/>
</dbReference>
<dbReference type="NCBIfam" id="NF033788">
    <property type="entry name" value="HTH_metalloreg"/>
    <property type="match status" value="1"/>
</dbReference>
<dbReference type="AlphaFoldDB" id="A0A0U9HQL2"/>
<dbReference type="InterPro" id="IPR011991">
    <property type="entry name" value="ArsR-like_HTH"/>
</dbReference>
<evidence type="ECO:0000256" key="3">
    <source>
        <dbReference type="ARBA" id="ARBA00023163"/>
    </source>
</evidence>
<feature type="domain" description="HTH arsR-type" evidence="4">
    <location>
        <begin position="1"/>
        <end position="101"/>
    </location>
</feature>
<dbReference type="InterPro" id="IPR001845">
    <property type="entry name" value="HTH_ArsR_DNA-bd_dom"/>
</dbReference>
<evidence type="ECO:0000259" key="4">
    <source>
        <dbReference type="PROSITE" id="PS50987"/>
    </source>
</evidence>
<evidence type="ECO:0000256" key="2">
    <source>
        <dbReference type="ARBA" id="ARBA00023125"/>
    </source>
</evidence>
<sequence>MKNLKLSEMAKVFHALSDETRLKIIKILEKGELCVCEIVAALDMIQPKVSFHLGVLKESGLVKIKRKGKWILYSLDDSDLFKRFLIFSVLEKISDDEIKKELENLENFKTNQDPRYCKT</sequence>
<dbReference type="STRING" id="86166.TAGGR_2202"/>
<keyword evidence="1" id="KW-0805">Transcription regulation</keyword>
<organism evidence="5 6">
    <name type="scientific">Thermodesulfovibrio aggregans</name>
    <dbReference type="NCBI Taxonomy" id="86166"/>
    <lineage>
        <taxon>Bacteria</taxon>
        <taxon>Pseudomonadati</taxon>
        <taxon>Nitrospirota</taxon>
        <taxon>Thermodesulfovibrionia</taxon>
        <taxon>Thermodesulfovibrionales</taxon>
        <taxon>Thermodesulfovibrionaceae</taxon>
        <taxon>Thermodesulfovibrio</taxon>
    </lineage>
</organism>
<dbReference type="PRINTS" id="PR00778">
    <property type="entry name" value="HTHARSR"/>
</dbReference>
<accession>A0A0U9HQL2</accession>
<comment type="caution">
    <text evidence="5">The sequence shown here is derived from an EMBL/GenBank/DDBJ whole genome shotgun (WGS) entry which is preliminary data.</text>
</comment>
<dbReference type="PANTHER" id="PTHR43132">
    <property type="entry name" value="ARSENICAL RESISTANCE OPERON REPRESSOR ARSR-RELATED"/>
    <property type="match status" value="1"/>
</dbReference>
<dbReference type="OrthoDB" id="9800238at2"/>
<evidence type="ECO:0000313" key="6">
    <source>
        <dbReference type="Proteomes" id="UP000054976"/>
    </source>
</evidence>
<dbReference type="PANTHER" id="PTHR43132:SF2">
    <property type="entry name" value="ARSENICAL RESISTANCE OPERON REPRESSOR ARSR-RELATED"/>
    <property type="match status" value="1"/>
</dbReference>
<name>A0A0U9HQL2_9BACT</name>
<dbReference type="InterPro" id="IPR036390">
    <property type="entry name" value="WH_DNA-bd_sf"/>
</dbReference>
<dbReference type="Gene3D" id="1.10.10.10">
    <property type="entry name" value="Winged helix-like DNA-binding domain superfamily/Winged helix DNA-binding domain"/>
    <property type="match status" value="1"/>
</dbReference>
<reference evidence="6" key="1">
    <citation type="submission" date="2016-01" db="EMBL/GenBank/DDBJ databases">
        <title>Draft genome sequence of Thermodesulfovibrio aggregans strain TGE-P1.</title>
        <authorList>
            <person name="Sekiguchi Y."/>
            <person name="Ohashi A."/>
            <person name="Matsuura N."/>
            <person name="Tourlousse M.D."/>
        </authorList>
    </citation>
    <scope>NUCLEOTIDE SEQUENCE [LARGE SCALE GENOMIC DNA]</scope>
    <source>
        <strain evidence="6">TGE-P1</strain>
    </source>
</reference>
<evidence type="ECO:0000313" key="5">
    <source>
        <dbReference type="EMBL" id="GAQ95312.1"/>
    </source>
</evidence>
<dbReference type="GO" id="GO:0003677">
    <property type="term" value="F:DNA binding"/>
    <property type="evidence" value="ECO:0007669"/>
    <property type="project" value="UniProtKB-KW"/>
</dbReference>
<dbReference type="SMART" id="SM00418">
    <property type="entry name" value="HTH_ARSR"/>
    <property type="match status" value="1"/>
</dbReference>
<dbReference type="EMBL" id="BCNO01000002">
    <property type="protein sequence ID" value="GAQ95312.1"/>
    <property type="molecule type" value="Genomic_DNA"/>
</dbReference>